<dbReference type="SUPFAM" id="SSF56854">
    <property type="entry name" value="Bcl-2 inhibitors of programmed cell death"/>
    <property type="match status" value="1"/>
</dbReference>
<evidence type="ECO:0000313" key="5">
    <source>
        <dbReference type="Proteomes" id="UP000784294"/>
    </source>
</evidence>
<comment type="caution">
    <text evidence="4">The sequence shown here is derived from an EMBL/GenBank/DDBJ whole genome shotgun (WGS) entry which is preliminary data.</text>
</comment>
<dbReference type="GO" id="GO:0001836">
    <property type="term" value="P:release of cytochrome c from mitochondria"/>
    <property type="evidence" value="ECO:0007669"/>
    <property type="project" value="TreeGrafter"/>
</dbReference>
<dbReference type="Gene3D" id="1.10.437.10">
    <property type="entry name" value="Blc2-like"/>
    <property type="match status" value="1"/>
</dbReference>
<keyword evidence="2" id="KW-0053">Apoptosis</keyword>
<dbReference type="GO" id="GO:0097192">
    <property type="term" value="P:extrinsic apoptotic signaling pathway in absence of ligand"/>
    <property type="evidence" value="ECO:0007669"/>
    <property type="project" value="TreeGrafter"/>
</dbReference>
<name>A0A3S5BXW5_9PLAT</name>
<dbReference type="GO" id="GO:0008630">
    <property type="term" value="P:intrinsic apoptotic signaling pathway in response to DNA damage"/>
    <property type="evidence" value="ECO:0007669"/>
    <property type="project" value="TreeGrafter"/>
</dbReference>
<keyword evidence="5" id="KW-1185">Reference proteome</keyword>
<reference evidence="4" key="1">
    <citation type="submission" date="2018-11" db="EMBL/GenBank/DDBJ databases">
        <authorList>
            <consortium name="Pathogen Informatics"/>
        </authorList>
    </citation>
    <scope>NUCLEOTIDE SEQUENCE</scope>
</reference>
<dbReference type="AlphaFoldDB" id="A0A3S5BXW5"/>
<dbReference type="InterPro" id="IPR002475">
    <property type="entry name" value="Bcl2-like"/>
</dbReference>
<evidence type="ECO:0000313" key="4">
    <source>
        <dbReference type="EMBL" id="VEL23670.1"/>
    </source>
</evidence>
<dbReference type="InterPro" id="IPR046371">
    <property type="entry name" value="Bcl-2_BH1-3"/>
</dbReference>
<dbReference type="OrthoDB" id="6021377at2759"/>
<protein>
    <recommendedName>
        <fullName evidence="3">Bcl-2 Bcl-2 homology region 1-3 domain-containing protein</fullName>
    </recommendedName>
</protein>
<proteinExistence type="inferred from homology"/>
<dbReference type="PANTHER" id="PTHR11256:SF50">
    <property type="entry name" value="APOPTOSIS REGULATOR CED-9"/>
    <property type="match status" value="1"/>
</dbReference>
<dbReference type="PANTHER" id="PTHR11256">
    <property type="entry name" value="BCL-2 RELATED"/>
    <property type="match status" value="1"/>
</dbReference>
<sequence>MFPNHVVFVESAGEKDSNIYNPRCSLDELETKTILEAIIVDYVVYLMSTRGYNGLKLFTDKLGRTAQDPILDTITRQMIHKAEEFRVNFLPRFENRKALLHRAPERAQLDFMDTVSSIWKDGMLNWGRLLGYMTFVADYCMTCLDAGIVFLINFLVEYAVKDLDSQMGRWIIANGGWRGFMDALETLKTK</sequence>
<organism evidence="4 5">
    <name type="scientific">Protopolystoma xenopodis</name>
    <dbReference type="NCBI Taxonomy" id="117903"/>
    <lineage>
        <taxon>Eukaryota</taxon>
        <taxon>Metazoa</taxon>
        <taxon>Spiralia</taxon>
        <taxon>Lophotrochozoa</taxon>
        <taxon>Platyhelminthes</taxon>
        <taxon>Monogenea</taxon>
        <taxon>Polyopisthocotylea</taxon>
        <taxon>Polystomatidea</taxon>
        <taxon>Polystomatidae</taxon>
        <taxon>Protopolystoma</taxon>
    </lineage>
</organism>
<dbReference type="PROSITE" id="PS50062">
    <property type="entry name" value="BCL2_FAMILY"/>
    <property type="match status" value="1"/>
</dbReference>
<dbReference type="Proteomes" id="UP000784294">
    <property type="component" value="Unassembled WGS sequence"/>
</dbReference>
<dbReference type="GO" id="GO:0005741">
    <property type="term" value="C:mitochondrial outer membrane"/>
    <property type="evidence" value="ECO:0007669"/>
    <property type="project" value="TreeGrafter"/>
</dbReference>
<evidence type="ECO:0000256" key="2">
    <source>
        <dbReference type="ARBA" id="ARBA00022703"/>
    </source>
</evidence>
<accession>A0A3S5BXW5</accession>
<dbReference type="GO" id="GO:0042981">
    <property type="term" value="P:regulation of apoptotic process"/>
    <property type="evidence" value="ECO:0007669"/>
    <property type="project" value="InterPro"/>
</dbReference>
<feature type="domain" description="Bcl-2 Bcl-2 homology region 1-3" evidence="3">
    <location>
        <begin position="78"/>
        <end position="177"/>
    </location>
</feature>
<dbReference type="EMBL" id="CAAALY010063222">
    <property type="protein sequence ID" value="VEL23670.1"/>
    <property type="molecule type" value="Genomic_DNA"/>
</dbReference>
<comment type="similarity">
    <text evidence="1">Belongs to the Bcl-2 family.</text>
</comment>
<dbReference type="InterPro" id="IPR026298">
    <property type="entry name" value="Bcl-2_fam"/>
</dbReference>
<dbReference type="PRINTS" id="PR01862">
    <property type="entry name" value="BCL2FAMILY"/>
</dbReference>
<dbReference type="GO" id="GO:0051400">
    <property type="term" value="F:BH domain binding"/>
    <property type="evidence" value="ECO:0007669"/>
    <property type="project" value="TreeGrafter"/>
</dbReference>
<dbReference type="Pfam" id="PF00452">
    <property type="entry name" value="Bcl-2"/>
    <property type="match status" value="1"/>
</dbReference>
<dbReference type="InterPro" id="IPR036834">
    <property type="entry name" value="Bcl-2-like_sf"/>
</dbReference>
<evidence type="ECO:0000259" key="3">
    <source>
        <dbReference type="SMART" id="SM00337"/>
    </source>
</evidence>
<evidence type="ECO:0000256" key="1">
    <source>
        <dbReference type="ARBA" id="ARBA00009458"/>
    </source>
</evidence>
<gene>
    <name evidence="4" type="ORF">PXEA_LOCUS17110</name>
</gene>
<dbReference type="SMART" id="SM00337">
    <property type="entry name" value="BCL"/>
    <property type="match status" value="1"/>
</dbReference>